<dbReference type="Proteomes" id="UP001327560">
    <property type="component" value="Chromosome 6"/>
</dbReference>
<reference evidence="1 2" key="1">
    <citation type="submission" date="2023-10" db="EMBL/GenBank/DDBJ databases">
        <title>Chromosome-scale genome assembly provides insights into flower coloration mechanisms of Canna indica.</title>
        <authorList>
            <person name="Li C."/>
        </authorList>
    </citation>
    <scope>NUCLEOTIDE SEQUENCE [LARGE SCALE GENOMIC DNA]</scope>
    <source>
        <tissue evidence="1">Flower</tissue>
    </source>
</reference>
<dbReference type="AlphaFoldDB" id="A0AAQ3QKI2"/>
<keyword evidence="2" id="KW-1185">Reference proteome</keyword>
<protein>
    <submittedName>
        <fullName evidence="1">Uncharacterized protein</fullName>
    </submittedName>
</protein>
<evidence type="ECO:0000313" key="2">
    <source>
        <dbReference type="Proteomes" id="UP001327560"/>
    </source>
</evidence>
<name>A0AAQ3QKI2_9LILI</name>
<gene>
    <name evidence="1" type="ORF">Cni_G20177</name>
</gene>
<sequence>MVLRKEVVILWNLVSLVDNIWRIGNKLEVIGWIHISRSRNVIAHHAAKIGINSNFERIWQSRVECSSYEKGAVIECNRNFEEFLNESDLGGGGDNISGSIFSPH</sequence>
<proteinExistence type="predicted"/>
<organism evidence="1 2">
    <name type="scientific">Canna indica</name>
    <name type="common">Indian-shot</name>
    <dbReference type="NCBI Taxonomy" id="4628"/>
    <lineage>
        <taxon>Eukaryota</taxon>
        <taxon>Viridiplantae</taxon>
        <taxon>Streptophyta</taxon>
        <taxon>Embryophyta</taxon>
        <taxon>Tracheophyta</taxon>
        <taxon>Spermatophyta</taxon>
        <taxon>Magnoliopsida</taxon>
        <taxon>Liliopsida</taxon>
        <taxon>Zingiberales</taxon>
        <taxon>Cannaceae</taxon>
        <taxon>Canna</taxon>
    </lineage>
</organism>
<dbReference type="EMBL" id="CP136895">
    <property type="protein sequence ID" value="WOL11415.1"/>
    <property type="molecule type" value="Genomic_DNA"/>
</dbReference>
<evidence type="ECO:0000313" key="1">
    <source>
        <dbReference type="EMBL" id="WOL11415.1"/>
    </source>
</evidence>
<accession>A0AAQ3QKI2</accession>